<sequence length="244" mass="27596">MKEDIDEATSLHEEALRKLPIEHFNRVGCLKGLGVWMESEMTTATPSVRVELAQKAASIHAKREEWKEASDLLETAIELLPLLSLRPLKETDKEEELTELSGLVSDAAAISLNVYNKPYDALQLMERGRGVIVDPITGKEKHLDDLEKKHPDLANRFRTLRGQLAIPADLWNSSSTSLIPHEIPARHRQMAYDDLIDLVAKIRSETEFDDFLLVQLGEEVMGFGKYGPFVLINTSRYRCDAFLI</sequence>
<dbReference type="HOGENOM" id="CLU_1138043_0_0_1"/>
<dbReference type="AlphaFoldDB" id="X0KX49"/>
<reference evidence="1" key="2">
    <citation type="submission" date="2014-03" db="EMBL/GenBank/DDBJ databases">
        <title>The Genome Annotation of Fusarium oxysporum Cotton.</title>
        <authorList>
            <consortium name="The Broad Institute Genomics Platform"/>
            <person name="Ma L.-J."/>
            <person name="Corby-Kistler H."/>
            <person name="Broz K."/>
            <person name="Gale L.R."/>
            <person name="Jonkers W."/>
            <person name="O'Donnell K."/>
            <person name="Ploetz R."/>
            <person name="Steinberg C."/>
            <person name="Schwartz D.C."/>
            <person name="VanEtten H."/>
            <person name="Zhou S."/>
            <person name="Young S.K."/>
            <person name="Zeng Q."/>
            <person name="Gargeya S."/>
            <person name="Fitzgerald M."/>
            <person name="Abouelleil A."/>
            <person name="Alvarado L."/>
            <person name="Chapman S.B."/>
            <person name="Gainer-Dewar J."/>
            <person name="Goldberg J."/>
            <person name="Griggs A."/>
            <person name="Gujja S."/>
            <person name="Hansen M."/>
            <person name="Howarth C."/>
            <person name="Imamovic A."/>
            <person name="Ireland A."/>
            <person name="Larimer J."/>
            <person name="McCowan C."/>
            <person name="Murphy C."/>
            <person name="Pearson M."/>
            <person name="Poon T.W."/>
            <person name="Priest M."/>
            <person name="Roberts A."/>
            <person name="Saif S."/>
            <person name="Shea T."/>
            <person name="Sykes S."/>
            <person name="Wortman J."/>
            <person name="Nusbaum C."/>
            <person name="Birren B."/>
        </authorList>
    </citation>
    <scope>NUCLEOTIDE SEQUENCE</scope>
    <source>
        <strain evidence="1">25433</strain>
    </source>
</reference>
<protein>
    <submittedName>
        <fullName evidence="1">Uncharacterized protein</fullName>
    </submittedName>
</protein>
<dbReference type="OrthoDB" id="9991317at2759"/>
<name>X0KX49_FUSOX</name>
<proteinExistence type="predicted"/>
<dbReference type="EMBL" id="KK035308">
    <property type="protein sequence ID" value="EXM13266.1"/>
    <property type="molecule type" value="Genomic_DNA"/>
</dbReference>
<evidence type="ECO:0000313" key="1">
    <source>
        <dbReference type="EMBL" id="EXM13266.1"/>
    </source>
</evidence>
<dbReference type="Proteomes" id="UP000030701">
    <property type="component" value="Unassembled WGS sequence"/>
</dbReference>
<accession>X0KX49</accession>
<reference evidence="1" key="1">
    <citation type="submission" date="2011-11" db="EMBL/GenBank/DDBJ databases">
        <title>The Genome Sequence of Fusarium oxysporum Cotton.</title>
        <authorList>
            <consortium name="The Broad Institute Genome Sequencing Platform"/>
            <person name="Ma L.-J."/>
            <person name="Gale L.R."/>
            <person name="Schwartz D.C."/>
            <person name="Zhou S."/>
            <person name="Corby-Kistler H."/>
            <person name="Young S.K."/>
            <person name="Zeng Q."/>
            <person name="Gargeya S."/>
            <person name="Fitzgerald M."/>
            <person name="Haas B."/>
            <person name="Abouelleil A."/>
            <person name="Alvarado L."/>
            <person name="Arachchi H.M."/>
            <person name="Berlin A."/>
            <person name="Brown A."/>
            <person name="Chapman S.B."/>
            <person name="Chen Z."/>
            <person name="Dunbar C."/>
            <person name="Freedman E."/>
            <person name="Gearin G."/>
            <person name="Goldberg J."/>
            <person name="Griggs A."/>
            <person name="Gujja S."/>
            <person name="Heiman D."/>
            <person name="Howarth C."/>
            <person name="Larson L."/>
            <person name="Lui A."/>
            <person name="MacDonald P.J.P."/>
            <person name="Montmayeur A."/>
            <person name="Murphy C."/>
            <person name="Neiman D."/>
            <person name="Pearson M."/>
            <person name="Priest M."/>
            <person name="Roberts A."/>
            <person name="Saif S."/>
            <person name="Shea T."/>
            <person name="Shenoy N."/>
            <person name="Sisk P."/>
            <person name="Stolte C."/>
            <person name="Sykes S."/>
            <person name="Wortman J."/>
            <person name="Nusbaum C."/>
            <person name="Birren B."/>
        </authorList>
    </citation>
    <scope>NUCLEOTIDE SEQUENCE [LARGE SCALE GENOMIC DNA]</scope>
    <source>
        <strain evidence="1">25433</strain>
    </source>
</reference>
<organism evidence="1">
    <name type="scientific">Fusarium oxysporum f. sp. vasinfectum 25433</name>
    <dbReference type="NCBI Taxonomy" id="1089449"/>
    <lineage>
        <taxon>Eukaryota</taxon>
        <taxon>Fungi</taxon>
        <taxon>Dikarya</taxon>
        <taxon>Ascomycota</taxon>
        <taxon>Pezizomycotina</taxon>
        <taxon>Sordariomycetes</taxon>
        <taxon>Hypocreomycetidae</taxon>
        <taxon>Hypocreales</taxon>
        <taxon>Nectriaceae</taxon>
        <taxon>Fusarium</taxon>
        <taxon>Fusarium oxysporum species complex</taxon>
    </lineage>
</organism>
<gene>
    <name evidence="1" type="ORF">FOTG_18279</name>
</gene>